<evidence type="ECO:0000313" key="3">
    <source>
        <dbReference type="EMBL" id="OHA10151.1"/>
    </source>
</evidence>
<dbReference type="Gene3D" id="3.40.50.720">
    <property type="entry name" value="NAD(P)-binding Rossmann-like Domain"/>
    <property type="match status" value="1"/>
</dbReference>
<dbReference type="PANTHER" id="PTHR43639:SF1">
    <property type="entry name" value="SHORT-CHAIN DEHYDROGENASE_REDUCTASE FAMILY PROTEIN"/>
    <property type="match status" value="1"/>
</dbReference>
<dbReference type="Pfam" id="PF00106">
    <property type="entry name" value="adh_short"/>
    <property type="match status" value="1"/>
</dbReference>
<dbReference type="InterPro" id="IPR036291">
    <property type="entry name" value="NAD(P)-bd_dom_sf"/>
</dbReference>
<dbReference type="STRING" id="1802281.A3A44_01415"/>
<evidence type="ECO:0000256" key="1">
    <source>
        <dbReference type="ARBA" id="ARBA00006484"/>
    </source>
</evidence>
<organism evidence="3 4">
    <name type="scientific">Candidatus Sungbacteria bacterium RIFCSPLOWO2_01_FULL_60_25</name>
    <dbReference type="NCBI Taxonomy" id="1802281"/>
    <lineage>
        <taxon>Bacteria</taxon>
        <taxon>Candidatus Sungiibacteriota</taxon>
    </lineage>
</organism>
<comment type="caution">
    <text evidence="3">The sequence shown here is derived from an EMBL/GenBank/DDBJ whole genome shotgun (WGS) entry which is preliminary data.</text>
</comment>
<evidence type="ECO:0000256" key="2">
    <source>
        <dbReference type="ARBA" id="ARBA00023002"/>
    </source>
</evidence>
<name>A0A1G2LH74_9BACT</name>
<reference evidence="3 4" key="1">
    <citation type="journal article" date="2016" name="Nat. Commun.">
        <title>Thousands of microbial genomes shed light on interconnected biogeochemical processes in an aquifer system.</title>
        <authorList>
            <person name="Anantharaman K."/>
            <person name="Brown C.T."/>
            <person name="Hug L.A."/>
            <person name="Sharon I."/>
            <person name="Castelle C.J."/>
            <person name="Probst A.J."/>
            <person name="Thomas B.C."/>
            <person name="Singh A."/>
            <person name="Wilkins M.J."/>
            <person name="Karaoz U."/>
            <person name="Brodie E.L."/>
            <person name="Williams K.H."/>
            <person name="Hubbard S.S."/>
            <person name="Banfield J.F."/>
        </authorList>
    </citation>
    <scope>NUCLEOTIDE SEQUENCE [LARGE SCALE GENOMIC DNA]</scope>
</reference>
<dbReference type="EMBL" id="MHQT01000003">
    <property type="protein sequence ID" value="OHA10151.1"/>
    <property type="molecule type" value="Genomic_DNA"/>
</dbReference>
<dbReference type="Proteomes" id="UP000178977">
    <property type="component" value="Unassembled WGS sequence"/>
</dbReference>
<dbReference type="GO" id="GO:0016491">
    <property type="term" value="F:oxidoreductase activity"/>
    <property type="evidence" value="ECO:0007669"/>
    <property type="project" value="UniProtKB-KW"/>
</dbReference>
<sequence>MAPDRAEQAIITGVSRGIGEIIARFLLKKGWTVHGLSRGEPGTRDPQLRWHRADLGNAAEIDRVLGGLAGPFDCVVLNAGMLGPMGKSLEIPLAGWRETFDLNFFAPLAFTRALLPKCRSNACFIFLSGGGAVTPLAGVGPYALSKLAIVKLVEQLSLEESRARFYAMAPGAVDTEIFREHHARSGGAMPRFTEAGEIECLVERFLLDTDRKLNGKLVHVRDDIAKLLSVPDGGFVRRMEAR</sequence>
<comment type="similarity">
    <text evidence="1">Belongs to the short-chain dehydrogenases/reductases (SDR) family.</text>
</comment>
<evidence type="ECO:0000313" key="4">
    <source>
        <dbReference type="Proteomes" id="UP000178977"/>
    </source>
</evidence>
<dbReference type="InterPro" id="IPR002347">
    <property type="entry name" value="SDR_fam"/>
</dbReference>
<proteinExistence type="inferred from homology"/>
<accession>A0A1G2LH74</accession>
<evidence type="ECO:0008006" key="5">
    <source>
        <dbReference type="Google" id="ProtNLM"/>
    </source>
</evidence>
<keyword evidence="2" id="KW-0560">Oxidoreductase</keyword>
<dbReference type="AlphaFoldDB" id="A0A1G2LH74"/>
<dbReference type="SUPFAM" id="SSF51735">
    <property type="entry name" value="NAD(P)-binding Rossmann-fold domains"/>
    <property type="match status" value="1"/>
</dbReference>
<dbReference type="PANTHER" id="PTHR43639">
    <property type="entry name" value="OXIDOREDUCTASE, SHORT-CHAIN DEHYDROGENASE/REDUCTASE FAMILY (AFU_ORTHOLOGUE AFUA_5G02870)"/>
    <property type="match status" value="1"/>
</dbReference>
<protein>
    <recommendedName>
        <fullName evidence="5">Short-chain dehydrogenase</fullName>
    </recommendedName>
</protein>
<dbReference type="PRINTS" id="PR00081">
    <property type="entry name" value="GDHRDH"/>
</dbReference>
<gene>
    <name evidence="3" type="ORF">A3A44_01415</name>
</gene>